<accession>A0A972J955</accession>
<feature type="coiled-coil region" evidence="1">
    <location>
        <begin position="5"/>
        <end position="32"/>
    </location>
</feature>
<keyword evidence="4" id="KW-1185">Reference proteome</keyword>
<evidence type="ECO:0000313" key="3">
    <source>
        <dbReference type="EMBL" id="NMG02560.1"/>
    </source>
</evidence>
<evidence type="ECO:0000256" key="2">
    <source>
        <dbReference type="SAM" id="Phobius"/>
    </source>
</evidence>
<organism evidence="3 4">
    <name type="scientific">Azoarcus taiwanensis</name>
    <dbReference type="NCBI Taxonomy" id="666964"/>
    <lineage>
        <taxon>Bacteria</taxon>
        <taxon>Pseudomonadati</taxon>
        <taxon>Pseudomonadota</taxon>
        <taxon>Betaproteobacteria</taxon>
        <taxon>Rhodocyclales</taxon>
        <taxon>Zoogloeaceae</taxon>
        <taxon>Azoarcus</taxon>
    </lineage>
</organism>
<evidence type="ECO:0000256" key="1">
    <source>
        <dbReference type="SAM" id="Coils"/>
    </source>
</evidence>
<sequence>MPLPIQELIDRIRELEEQLELEYTRHREAFQRQRIEMADRFLELQRRHRIGVWPYLRGARWSVILTAPVIYAGWPVFALIDVFVSFYQRICFPLYRIPRVKRADYLVFDRSELPYLNPIEKLNCFYCSYANGVIAYAREIAGRTEQYWCPIKHATRLRGAHRHYPDFFEYGDSEAYRQGLERLRQQLAEAAPSAQADQTNK</sequence>
<keyword evidence="2" id="KW-1133">Transmembrane helix</keyword>
<dbReference type="RefSeq" id="WP_168987345.1">
    <property type="nucleotide sequence ID" value="NZ_CAWPHM010000188.1"/>
</dbReference>
<dbReference type="EMBL" id="WTVM01000026">
    <property type="protein sequence ID" value="NMG02560.1"/>
    <property type="molecule type" value="Genomic_DNA"/>
</dbReference>
<reference evidence="3" key="1">
    <citation type="submission" date="2019-12" db="EMBL/GenBank/DDBJ databases">
        <title>Comparative genomics gives insights into the taxonomy of the Azoarcus-Aromatoleum group and reveals separate origins of nif in the plant-associated Azoarcus and non-plant-associated Aromatoleum sub-groups.</title>
        <authorList>
            <person name="Lafos M."/>
            <person name="Maluk M."/>
            <person name="Batista M."/>
            <person name="Junghare M."/>
            <person name="Carmona M."/>
            <person name="Faoro H."/>
            <person name="Cruz L.M."/>
            <person name="Battistoni F."/>
            <person name="De Souza E."/>
            <person name="Pedrosa F."/>
            <person name="Chen W.-M."/>
            <person name="Poole P.S."/>
            <person name="Dixon R.A."/>
            <person name="James E.K."/>
        </authorList>
    </citation>
    <scope>NUCLEOTIDE SEQUENCE</scope>
    <source>
        <strain evidence="3">NSC3</strain>
    </source>
</reference>
<evidence type="ECO:0000313" key="4">
    <source>
        <dbReference type="Proteomes" id="UP000599523"/>
    </source>
</evidence>
<keyword evidence="2" id="KW-0812">Transmembrane</keyword>
<name>A0A972J955_9RHOO</name>
<gene>
    <name evidence="3" type="ORF">GPA21_06205</name>
</gene>
<proteinExistence type="predicted"/>
<dbReference type="Proteomes" id="UP000599523">
    <property type="component" value="Unassembled WGS sequence"/>
</dbReference>
<dbReference type="AlphaFoldDB" id="A0A972J955"/>
<keyword evidence="1" id="KW-0175">Coiled coil</keyword>
<comment type="caution">
    <text evidence="3">The sequence shown here is derived from an EMBL/GenBank/DDBJ whole genome shotgun (WGS) entry which is preliminary data.</text>
</comment>
<protein>
    <submittedName>
        <fullName evidence="3">Uncharacterized protein</fullName>
    </submittedName>
</protein>
<keyword evidence="2" id="KW-0472">Membrane</keyword>
<feature type="transmembrane region" description="Helical" evidence="2">
    <location>
        <begin position="61"/>
        <end position="87"/>
    </location>
</feature>